<keyword evidence="5" id="KW-0472">Membrane</keyword>
<dbReference type="PANTHER" id="PTHR43646">
    <property type="entry name" value="GLYCOSYLTRANSFERASE"/>
    <property type="match status" value="1"/>
</dbReference>
<dbReference type="Pfam" id="PF00535">
    <property type="entry name" value="Glycos_transf_2"/>
    <property type="match status" value="1"/>
</dbReference>
<gene>
    <name evidence="7" type="ORF">DesfrDRAFT_2092</name>
</gene>
<dbReference type="eggNOG" id="COG1216">
    <property type="taxonomic scope" value="Bacteria"/>
</dbReference>
<evidence type="ECO:0000313" key="8">
    <source>
        <dbReference type="Proteomes" id="UP000006250"/>
    </source>
</evidence>
<dbReference type="RefSeq" id="WP_005993635.1">
    <property type="nucleotide sequence ID" value="NZ_AECZ01000012.1"/>
</dbReference>
<dbReference type="CDD" id="cd00761">
    <property type="entry name" value="Glyco_tranf_GTA_type"/>
    <property type="match status" value="1"/>
</dbReference>
<evidence type="ECO:0000256" key="2">
    <source>
        <dbReference type="ARBA" id="ARBA00022475"/>
    </source>
</evidence>
<dbReference type="PANTHER" id="PTHR43646:SF2">
    <property type="entry name" value="GLYCOSYLTRANSFERASE 2-LIKE DOMAIN-CONTAINING PROTEIN"/>
    <property type="match status" value="1"/>
</dbReference>
<keyword evidence="4 7" id="KW-0808">Transferase</keyword>
<dbReference type="InterPro" id="IPR029044">
    <property type="entry name" value="Nucleotide-diphossugar_trans"/>
</dbReference>
<evidence type="ECO:0000256" key="5">
    <source>
        <dbReference type="ARBA" id="ARBA00023136"/>
    </source>
</evidence>
<evidence type="ECO:0000259" key="6">
    <source>
        <dbReference type="Pfam" id="PF00535"/>
    </source>
</evidence>
<keyword evidence="2" id="KW-1003">Cell membrane</keyword>
<dbReference type="Proteomes" id="UP000006250">
    <property type="component" value="Unassembled WGS sequence"/>
</dbReference>
<evidence type="ECO:0000256" key="4">
    <source>
        <dbReference type="ARBA" id="ARBA00022679"/>
    </source>
</evidence>
<proteinExistence type="predicted"/>
<dbReference type="EMBL" id="AECZ01000012">
    <property type="protein sequence ID" value="EFL51147.1"/>
    <property type="molecule type" value="Genomic_DNA"/>
</dbReference>
<protein>
    <submittedName>
        <fullName evidence="7">Glycosyl transferase family 2</fullName>
    </submittedName>
</protein>
<feature type="domain" description="Glycosyltransferase 2-like" evidence="6">
    <location>
        <begin position="9"/>
        <end position="127"/>
    </location>
</feature>
<dbReference type="AlphaFoldDB" id="E1JWU3"/>
<keyword evidence="8" id="KW-1185">Reference proteome</keyword>
<dbReference type="OrthoDB" id="5458181at2"/>
<name>E1JWU3_SOLFR</name>
<sequence length="363" mass="40497">MNKKRYGLSVISYTYEDHGLAADLVASIDSWDFRPREIIVVDDGSSEPFSPPASDPALRVLRLTPNQGPGQAKIAGLSAASGRFLLSVDADIRLPPDWVTRALPLASRPEVGLVSAPILTEAGDGLLAAYQKLRFSHMVGFVGEPDVIPAGLWLLRRETWQRHGFAEYRERLHEDVYFSHKLRGKGLTLRILPDAPVRQVRRLSRLTMTRRGWTWQGGQYLDAASRNLIDAVNAFLFAMRRRMRAHHQADPRFIFYDYLYCAYGFVALLRQAAFPEPVVRALAARLAADLPNEALRQIFAADLADLGCPPQPAGPHPLIAAIRQGLCSILPEGSDAAMLQALPHLIEEDSRHDWHFSFYDASV</sequence>
<dbReference type="InterPro" id="IPR001173">
    <property type="entry name" value="Glyco_trans_2-like"/>
</dbReference>
<keyword evidence="3" id="KW-0328">Glycosyltransferase</keyword>
<dbReference type="STRING" id="596151.DesfrDRAFT_2092"/>
<dbReference type="Gene3D" id="3.90.550.10">
    <property type="entry name" value="Spore Coat Polysaccharide Biosynthesis Protein SpsA, Chain A"/>
    <property type="match status" value="1"/>
</dbReference>
<dbReference type="SUPFAM" id="SSF53448">
    <property type="entry name" value="Nucleotide-diphospho-sugar transferases"/>
    <property type="match status" value="1"/>
</dbReference>
<evidence type="ECO:0000256" key="1">
    <source>
        <dbReference type="ARBA" id="ARBA00004236"/>
    </source>
</evidence>
<evidence type="ECO:0000313" key="7">
    <source>
        <dbReference type="EMBL" id="EFL51147.1"/>
    </source>
</evidence>
<reference evidence="7 8" key="1">
    <citation type="submission" date="2010-08" db="EMBL/GenBank/DDBJ databases">
        <title>The draft genome of Desulfovibrio fructosovorans JJ.</title>
        <authorList>
            <consortium name="US DOE Joint Genome Institute (JGI-PGF)"/>
            <person name="Lucas S."/>
            <person name="Copeland A."/>
            <person name="Lapidus A."/>
            <person name="Cheng J.-F."/>
            <person name="Bruce D."/>
            <person name="Goodwin L."/>
            <person name="Pitluck S."/>
            <person name="Land M.L."/>
            <person name="Hauser L."/>
            <person name="Chang Y.-J."/>
            <person name="Jeffries C."/>
            <person name="Wall J.D."/>
            <person name="Stahl D.A."/>
            <person name="Arkin A.P."/>
            <person name="Dehal P."/>
            <person name="Stolyar S.M."/>
            <person name="Hazen T.C."/>
            <person name="Woyke T.J."/>
        </authorList>
    </citation>
    <scope>NUCLEOTIDE SEQUENCE [LARGE SCALE GENOMIC DNA]</scope>
    <source>
        <strain evidence="7 8">JJ</strain>
    </source>
</reference>
<dbReference type="GO" id="GO:0016757">
    <property type="term" value="F:glycosyltransferase activity"/>
    <property type="evidence" value="ECO:0007669"/>
    <property type="project" value="UniProtKB-KW"/>
</dbReference>
<comment type="subcellular location">
    <subcellularLocation>
        <location evidence="1">Cell membrane</location>
    </subcellularLocation>
</comment>
<dbReference type="GO" id="GO:0005886">
    <property type="term" value="C:plasma membrane"/>
    <property type="evidence" value="ECO:0007669"/>
    <property type="project" value="UniProtKB-SubCell"/>
</dbReference>
<evidence type="ECO:0000256" key="3">
    <source>
        <dbReference type="ARBA" id="ARBA00022676"/>
    </source>
</evidence>
<comment type="caution">
    <text evidence="7">The sequence shown here is derived from an EMBL/GenBank/DDBJ whole genome shotgun (WGS) entry which is preliminary data.</text>
</comment>
<organism evidence="7 8">
    <name type="scientific">Solidesulfovibrio fructosivorans JJ]</name>
    <dbReference type="NCBI Taxonomy" id="596151"/>
    <lineage>
        <taxon>Bacteria</taxon>
        <taxon>Pseudomonadati</taxon>
        <taxon>Thermodesulfobacteriota</taxon>
        <taxon>Desulfovibrionia</taxon>
        <taxon>Desulfovibrionales</taxon>
        <taxon>Desulfovibrionaceae</taxon>
        <taxon>Solidesulfovibrio</taxon>
    </lineage>
</organism>
<accession>E1JWU3</accession>